<dbReference type="PRINTS" id="PR00092">
    <property type="entry name" value="TYROSINASE"/>
</dbReference>
<dbReference type="GO" id="GO:0046872">
    <property type="term" value="F:metal ion binding"/>
    <property type="evidence" value="ECO:0007669"/>
    <property type="project" value="UniProtKB-KW"/>
</dbReference>
<feature type="region of interest" description="Disordered" evidence="2">
    <location>
        <begin position="264"/>
        <end position="290"/>
    </location>
</feature>
<protein>
    <recommendedName>
        <fullName evidence="3">Tyrosinase copper-binding domain-containing protein</fullName>
    </recommendedName>
</protein>
<gene>
    <name evidence="4" type="ORF">DPMN_177660</name>
</gene>
<dbReference type="SUPFAM" id="SSF48056">
    <property type="entry name" value="Di-copper centre-containing domain"/>
    <property type="match status" value="1"/>
</dbReference>
<evidence type="ECO:0000313" key="4">
    <source>
        <dbReference type="EMBL" id="KAH3776240.1"/>
    </source>
</evidence>
<dbReference type="EMBL" id="JAIWYP010000009">
    <property type="protein sequence ID" value="KAH3776240.1"/>
    <property type="molecule type" value="Genomic_DNA"/>
</dbReference>
<dbReference type="Gene3D" id="1.10.1280.10">
    <property type="entry name" value="Di-copper center containing domain from catechol oxidase"/>
    <property type="match status" value="1"/>
</dbReference>
<keyword evidence="1" id="KW-0479">Metal-binding</keyword>
<proteinExistence type="predicted"/>
<accession>A0A9D4IJ72</accession>
<dbReference type="PANTHER" id="PTHR11474">
    <property type="entry name" value="TYROSINASE FAMILY MEMBER"/>
    <property type="match status" value="1"/>
</dbReference>
<sequence length="290" mass="31959">MRRIDRTVSLPYWDSTLDFEMDNPANTILFSTEFLGNGYGFVTTGPFANWTTSQGQLRRNIAGGSRLMTRNAINLILTRCRTRQISRPTATATYDLELEHGGPHVWVGGQMQGLNTAAHDPIFFLHHAFIDNIWERFRVRQSSACGVNPSIDYPSATGQHAPNRIMDGIPEYRNIDGYSNYWTTNWFNYEPALSCPSCGASPYIRCNTARNVCVSIARTLVPQEGALVGGTLAFSPAETASSIDAVEARELEAILDVGPVFAAPPAEPRTQRGQMARMAEAARLGNASRP</sequence>
<dbReference type="InterPro" id="IPR002227">
    <property type="entry name" value="Tyrosinase_Cu-bd"/>
</dbReference>
<dbReference type="InterPro" id="IPR008922">
    <property type="entry name" value="Di-copper_centre_dom_sf"/>
</dbReference>
<keyword evidence="5" id="KW-1185">Reference proteome</keyword>
<reference evidence="4" key="1">
    <citation type="journal article" date="2019" name="bioRxiv">
        <title>The Genome of the Zebra Mussel, Dreissena polymorpha: A Resource for Invasive Species Research.</title>
        <authorList>
            <person name="McCartney M.A."/>
            <person name="Auch B."/>
            <person name="Kono T."/>
            <person name="Mallez S."/>
            <person name="Zhang Y."/>
            <person name="Obille A."/>
            <person name="Becker A."/>
            <person name="Abrahante J.E."/>
            <person name="Garbe J."/>
            <person name="Badalamenti J.P."/>
            <person name="Herman A."/>
            <person name="Mangelson H."/>
            <person name="Liachko I."/>
            <person name="Sullivan S."/>
            <person name="Sone E.D."/>
            <person name="Koren S."/>
            <person name="Silverstein K.A.T."/>
            <person name="Beckman K.B."/>
            <person name="Gohl D.M."/>
        </authorList>
    </citation>
    <scope>NUCLEOTIDE SEQUENCE</scope>
    <source>
        <strain evidence="4">Duluth1</strain>
        <tissue evidence="4">Whole animal</tissue>
    </source>
</reference>
<comment type="caution">
    <text evidence="4">The sequence shown here is derived from an EMBL/GenBank/DDBJ whole genome shotgun (WGS) entry which is preliminary data.</text>
</comment>
<feature type="domain" description="Tyrosinase copper-binding" evidence="3">
    <location>
        <begin position="120"/>
        <end position="131"/>
    </location>
</feature>
<dbReference type="InterPro" id="IPR050316">
    <property type="entry name" value="Tyrosinase/Hemocyanin"/>
</dbReference>
<organism evidence="4 5">
    <name type="scientific">Dreissena polymorpha</name>
    <name type="common">Zebra mussel</name>
    <name type="synonym">Mytilus polymorpha</name>
    <dbReference type="NCBI Taxonomy" id="45954"/>
    <lineage>
        <taxon>Eukaryota</taxon>
        <taxon>Metazoa</taxon>
        <taxon>Spiralia</taxon>
        <taxon>Lophotrochozoa</taxon>
        <taxon>Mollusca</taxon>
        <taxon>Bivalvia</taxon>
        <taxon>Autobranchia</taxon>
        <taxon>Heteroconchia</taxon>
        <taxon>Euheterodonta</taxon>
        <taxon>Imparidentia</taxon>
        <taxon>Neoheterodontei</taxon>
        <taxon>Myida</taxon>
        <taxon>Dreissenoidea</taxon>
        <taxon>Dreissenidae</taxon>
        <taxon>Dreissena</taxon>
    </lineage>
</organism>
<dbReference type="PANTHER" id="PTHR11474:SF122">
    <property type="entry name" value="TYROSINASE COPPER-BINDING DOMAIN-CONTAINING PROTEIN"/>
    <property type="match status" value="1"/>
</dbReference>
<dbReference type="GO" id="GO:0016491">
    <property type="term" value="F:oxidoreductase activity"/>
    <property type="evidence" value="ECO:0007669"/>
    <property type="project" value="InterPro"/>
</dbReference>
<dbReference type="Proteomes" id="UP000828390">
    <property type="component" value="Unassembled WGS sequence"/>
</dbReference>
<evidence type="ECO:0000256" key="1">
    <source>
        <dbReference type="ARBA" id="ARBA00022723"/>
    </source>
</evidence>
<evidence type="ECO:0000256" key="2">
    <source>
        <dbReference type="SAM" id="MobiDB-lite"/>
    </source>
</evidence>
<dbReference type="Pfam" id="PF00264">
    <property type="entry name" value="Tyrosinase"/>
    <property type="match status" value="1"/>
</dbReference>
<dbReference type="PROSITE" id="PS00498">
    <property type="entry name" value="TYROSINASE_2"/>
    <property type="match status" value="1"/>
</dbReference>
<dbReference type="AlphaFoldDB" id="A0A9D4IJ72"/>
<name>A0A9D4IJ72_DREPO</name>
<evidence type="ECO:0000259" key="3">
    <source>
        <dbReference type="PROSITE" id="PS00498"/>
    </source>
</evidence>
<reference evidence="4" key="2">
    <citation type="submission" date="2020-11" db="EMBL/GenBank/DDBJ databases">
        <authorList>
            <person name="McCartney M.A."/>
            <person name="Auch B."/>
            <person name="Kono T."/>
            <person name="Mallez S."/>
            <person name="Becker A."/>
            <person name="Gohl D.M."/>
            <person name="Silverstein K.A.T."/>
            <person name="Koren S."/>
            <person name="Bechman K.B."/>
            <person name="Herman A."/>
            <person name="Abrahante J.E."/>
            <person name="Garbe J."/>
        </authorList>
    </citation>
    <scope>NUCLEOTIDE SEQUENCE</scope>
    <source>
        <strain evidence="4">Duluth1</strain>
        <tissue evidence="4">Whole animal</tissue>
    </source>
</reference>
<evidence type="ECO:0000313" key="5">
    <source>
        <dbReference type="Proteomes" id="UP000828390"/>
    </source>
</evidence>